<feature type="binding site" evidence="2">
    <location>
        <position position="16"/>
    </location>
    <ligand>
        <name>Zn(2+)</name>
        <dbReference type="ChEBI" id="CHEBI:29105"/>
    </ligand>
</feature>
<gene>
    <name evidence="2" type="primary">spt4</name>
    <name evidence="4" type="ORF">CSP5_1268</name>
</gene>
<dbReference type="HAMAP" id="MF_00949">
    <property type="entry name" value="Spt4_arch"/>
    <property type="match status" value="1"/>
</dbReference>
<name>A0A1N5V7U7_9ARCH</name>
<dbReference type="PANTHER" id="PTHR40704:SF1">
    <property type="entry name" value="TRANSCRIPTION ELONGATION FACTOR SPT4"/>
    <property type="match status" value="1"/>
</dbReference>
<keyword evidence="2" id="KW-0805">Transcription regulation</keyword>
<evidence type="ECO:0000256" key="1">
    <source>
        <dbReference type="ARBA" id="ARBA00023163"/>
    </source>
</evidence>
<keyword evidence="2" id="KW-0862">Zinc</keyword>
<keyword evidence="1 2" id="KW-0804">Transcription</keyword>
<dbReference type="GO" id="GO:0000428">
    <property type="term" value="C:DNA-directed RNA polymerase complex"/>
    <property type="evidence" value="ECO:0007669"/>
    <property type="project" value="UniProtKB-KW"/>
</dbReference>
<dbReference type="RefSeq" id="WP_148689899.1">
    <property type="nucleotide sequence ID" value="NZ_LT671858.1"/>
</dbReference>
<protein>
    <recommendedName>
        <fullName evidence="2">Transcription elongation factor Spt4</fullName>
    </recommendedName>
</protein>
<organism evidence="4 5">
    <name type="scientific">Cuniculiplasma divulgatum</name>
    <dbReference type="NCBI Taxonomy" id="1673428"/>
    <lineage>
        <taxon>Archaea</taxon>
        <taxon>Methanobacteriati</taxon>
        <taxon>Thermoplasmatota</taxon>
        <taxon>Thermoplasmata</taxon>
        <taxon>Thermoplasmatales</taxon>
        <taxon>Cuniculiplasmataceae</taxon>
        <taxon>Cuniculiplasma</taxon>
    </lineage>
</organism>
<dbReference type="GeneID" id="41588516"/>
<dbReference type="AlphaFoldDB" id="A0A1N5V7U7"/>
<comment type="subunit">
    <text evidence="2">Heterodimer composed of Spt4 and Spt5.</text>
</comment>
<dbReference type="Pfam" id="PF06093">
    <property type="entry name" value="Spt4"/>
    <property type="match status" value="1"/>
</dbReference>
<evidence type="ECO:0000313" key="5">
    <source>
        <dbReference type="Proteomes" id="UP000195607"/>
    </source>
</evidence>
<comment type="similarity">
    <text evidence="2">Belongs to the archaeal Spt4 family.</text>
</comment>
<dbReference type="SMART" id="SM01389">
    <property type="entry name" value="Spt4"/>
    <property type="match status" value="1"/>
</dbReference>
<dbReference type="SUPFAM" id="SSF63393">
    <property type="entry name" value="RNA polymerase subunits"/>
    <property type="match status" value="1"/>
</dbReference>
<evidence type="ECO:0000256" key="2">
    <source>
        <dbReference type="HAMAP-Rule" id="MF_00949"/>
    </source>
</evidence>
<dbReference type="GO" id="GO:0008270">
    <property type="term" value="F:zinc ion binding"/>
    <property type="evidence" value="ECO:0007669"/>
    <property type="project" value="UniProtKB-UniRule"/>
</dbReference>
<keyword evidence="4" id="KW-0240">DNA-directed RNA polymerase</keyword>
<comment type="function">
    <text evidence="2">Stimulates transcription elongation.</text>
</comment>
<dbReference type="EMBL" id="LT671858">
    <property type="protein sequence ID" value="SIM69034.1"/>
    <property type="molecule type" value="Genomic_DNA"/>
</dbReference>
<feature type="domain" description="Spt4/RpoE2 zinc finger" evidence="3">
    <location>
        <begin position="10"/>
        <end position="68"/>
    </location>
</feature>
<feature type="binding site" evidence="2">
    <location>
        <position position="13"/>
    </location>
    <ligand>
        <name>Zn(2+)</name>
        <dbReference type="ChEBI" id="CHEBI:29105"/>
    </ligand>
</feature>
<dbReference type="InterPro" id="IPR029040">
    <property type="entry name" value="RPABC4/Spt4"/>
</dbReference>
<proteinExistence type="inferred from homology"/>
<evidence type="ECO:0000313" key="4">
    <source>
        <dbReference type="EMBL" id="SIM69034.1"/>
    </source>
</evidence>
<accession>A0A1N5V7U7</accession>
<evidence type="ECO:0000259" key="3">
    <source>
        <dbReference type="SMART" id="SM01389"/>
    </source>
</evidence>
<dbReference type="InterPro" id="IPR038589">
    <property type="entry name" value="Spt4_dom_sf"/>
</dbReference>
<dbReference type="InterPro" id="IPR022800">
    <property type="entry name" value="Spt4/RpoE2_Znf"/>
</dbReference>
<sequence>MAGKSTKKRTMACKICKKIYMDSSCPQHGDSHMSDEWFGFLIINDTENSIIAKTAGITEPGRYAIKVR</sequence>
<dbReference type="Gene3D" id="2.20.28.90">
    <property type="match status" value="1"/>
</dbReference>
<dbReference type="PANTHER" id="PTHR40704">
    <property type="entry name" value="TRANSCRIPTION ELONGATION FACTOR SPT4"/>
    <property type="match status" value="1"/>
</dbReference>
<dbReference type="Proteomes" id="UP000195607">
    <property type="component" value="Chromosome I"/>
</dbReference>
<feature type="binding site" evidence="2">
    <location>
        <position position="28"/>
    </location>
    <ligand>
        <name>Zn(2+)</name>
        <dbReference type="ChEBI" id="CHEBI:29105"/>
    </ligand>
</feature>
<dbReference type="GO" id="GO:0006355">
    <property type="term" value="P:regulation of DNA-templated transcription"/>
    <property type="evidence" value="ECO:0007669"/>
    <property type="project" value="UniProtKB-UniRule"/>
</dbReference>
<dbReference type="NCBIfam" id="NF041664">
    <property type="entry name" value="RNAP_arch_Epp"/>
    <property type="match status" value="1"/>
</dbReference>
<reference evidence="4 5" key="1">
    <citation type="submission" date="2016-04" db="EMBL/GenBank/DDBJ databases">
        <authorList>
            <person name="Evans L.H."/>
            <person name="Alamgir A."/>
            <person name="Owens N."/>
            <person name="Weber N.D."/>
            <person name="Virtaneva K."/>
            <person name="Barbian K."/>
            <person name="Babar A."/>
            <person name="Rosenke K."/>
        </authorList>
    </citation>
    <scope>NUCLEOTIDE SEQUENCE [LARGE SCALE GENOMIC DNA]</scope>
    <source>
        <strain evidence="5">S5(T) (JCM 30642 \VKM B-2941)</strain>
    </source>
</reference>
<keyword evidence="2" id="KW-0479">Metal-binding</keyword>
<feature type="binding site" evidence="2">
    <location>
        <position position="25"/>
    </location>
    <ligand>
        <name>Zn(2+)</name>
        <dbReference type="ChEBI" id="CHEBI:29105"/>
    </ligand>
</feature>
<dbReference type="InterPro" id="IPR007178">
    <property type="entry name" value="Spt4_arch"/>
</dbReference>